<name>A0A7G7MMP7_9PSEU</name>
<keyword evidence="1" id="KW-1133">Transmembrane helix</keyword>
<dbReference type="KEGG" id="ppel:H6H00_09220"/>
<dbReference type="RefSeq" id="WP_185720882.1">
    <property type="nucleotide sequence ID" value="NZ_BAAAWI010000001.1"/>
</dbReference>
<keyword evidence="3" id="KW-1185">Reference proteome</keyword>
<gene>
    <name evidence="2" type="ORF">H6H00_09220</name>
</gene>
<dbReference type="AlphaFoldDB" id="A0A7G7MMP7"/>
<proteinExistence type="predicted"/>
<sequence>MPRSRLLRVAAVWVAATLFGLLVAATTRIGPIVASLSYNHGVHLGDLLAFAAAYLVAAAVTVSEFERHQNRK</sequence>
<dbReference type="Proteomes" id="UP000515728">
    <property type="component" value="Chromosome"/>
</dbReference>
<accession>A0A7G7MMP7</accession>
<evidence type="ECO:0000313" key="3">
    <source>
        <dbReference type="Proteomes" id="UP000515728"/>
    </source>
</evidence>
<keyword evidence="1" id="KW-0812">Transmembrane</keyword>
<dbReference type="EMBL" id="CP060131">
    <property type="protein sequence ID" value="QNG54058.1"/>
    <property type="molecule type" value="Genomic_DNA"/>
</dbReference>
<evidence type="ECO:0000256" key="1">
    <source>
        <dbReference type="SAM" id="Phobius"/>
    </source>
</evidence>
<reference evidence="2 3" key="1">
    <citation type="submission" date="2020-08" db="EMBL/GenBank/DDBJ databases">
        <authorList>
            <person name="Mo P."/>
        </authorList>
    </citation>
    <scope>NUCLEOTIDE SEQUENCE [LARGE SCALE GENOMIC DNA]</scope>
    <source>
        <strain evidence="2 3">CGMCC 4.1532</strain>
    </source>
</reference>
<protein>
    <submittedName>
        <fullName evidence="2">Uncharacterized protein</fullName>
    </submittedName>
</protein>
<feature type="transmembrane region" description="Helical" evidence="1">
    <location>
        <begin position="48"/>
        <end position="65"/>
    </location>
</feature>
<organism evidence="2 3">
    <name type="scientific">Pseudonocardia petroleophila</name>
    <dbReference type="NCBI Taxonomy" id="37331"/>
    <lineage>
        <taxon>Bacteria</taxon>
        <taxon>Bacillati</taxon>
        <taxon>Actinomycetota</taxon>
        <taxon>Actinomycetes</taxon>
        <taxon>Pseudonocardiales</taxon>
        <taxon>Pseudonocardiaceae</taxon>
        <taxon>Pseudonocardia</taxon>
    </lineage>
</organism>
<evidence type="ECO:0000313" key="2">
    <source>
        <dbReference type="EMBL" id="QNG54058.1"/>
    </source>
</evidence>
<keyword evidence="1" id="KW-0472">Membrane</keyword>